<dbReference type="OrthoDB" id="99887at2"/>
<dbReference type="STRING" id="115433.SAMN05421835_1488"/>
<dbReference type="Proteomes" id="UP000199025">
    <property type="component" value="Unassembled WGS sequence"/>
</dbReference>
<gene>
    <name evidence="1" type="ORF">SAMN05421835_1488</name>
</gene>
<organism evidence="1 2">
    <name type="scientific">Amycolatopsis sacchari</name>
    <dbReference type="NCBI Taxonomy" id="115433"/>
    <lineage>
        <taxon>Bacteria</taxon>
        <taxon>Bacillati</taxon>
        <taxon>Actinomycetota</taxon>
        <taxon>Actinomycetes</taxon>
        <taxon>Pseudonocardiales</taxon>
        <taxon>Pseudonocardiaceae</taxon>
        <taxon>Amycolatopsis</taxon>
    </lineage>
</organism>
<keyword evidence="2" id="KW-1185">Reference proteome</keyword>
<dbReference type="AlphaFoldDB" id="A0A1I4DJD2"/>
<evidence type="ECO:0000313" key="1">
    <source>
        <dbReference type="EMBL" id="SFK93223.1"/>
    </source>
</evidence>
<evidence type="ECO:0000313" key="2">
    <source>
        <dbReference type="Proteomes" id="UP000199025"/>
    </source>
</evidence>
<dbReference type="RefSeq" id="WP_143250028.1">
    <property type="nucleotide sequence ID" value="NZ_CBDQZW010000088.1"/>
</dbReference>
<dbReference type="EMBL" id="FORP01000048">
    <property type="protein sequence ID" value="SFK93223.1"/>
    <property type="molecule type" value="Genomic_DNA"/>
</dbReference>
<accession>A0A1I4DJD2</accession>
<proteinExistence type="predicted"/>
<protein>
    <submittedName>
        <fullName evidence="1">Uncharacterized protein</fullName>
    </submittedName>
</protein>
<sequence>MPDRADAHVLITLADGTDPVAPVPWAVSMLREALAEKGIPVWTDESGPSAAVVRAEVLEGLGPAEAFLIEPGPSAGEVLVRAGGARGLAHGLTELADRVRHSADPVTTIRTAESALRAPAVAVRGVLRAFSSDVLDRPWLCDRDFWKRYLDELALHRINRLHLALGMQYNYSHDDDVRDNYLCFAYPFLLPVPGWEGVGVAGLSQRERAENLAALRFASAEAQRRGVHFQLGLWNHAVRPELVDSPNLRYPVNGLADEEVAEYSAAGLRELLRECPSIDGLTFRVHYEGGVPEAGRAAFWRTVLSGLRDAGRPLDVDLHAKGVDQDLLDAAQATGAHVVVSAKYWAEHQGLPYHQAAVRPLEAARPADGDGLRGITQNTRRFTRYGYGDFLRLDRNHDLLFRVWPGSQRFLLWADPELFAGYGRMSGIAGALGVELCEPLTFRGRKDTGRGATRDLYADPTLRLGTADWRKYSYEYRLWGRLMFDPDSEPESWLRELRTLAGDAAEDLAAALSAAGKVLPLVTVTQTLSASNNFFWPEVFTDLPIARAATSETYGFDLAPPGTWGTVSPLDPELFESADDYAHGLVTRTPSGKYTPDQVATWLDGFATDAEAALARARRLATDASAPGFRRIALDVTIELLLARFFAGKIRAGVGYSLFRETKDPRHLREGLEHYRSGRNALAEIVTVAEGVYAANLAFGDRPTEQGHWRDRLGQIDRDLDELRRELDEAVPPEHPVEVRPAGPGPRPAVTCVPPAGFVRGEPLVVRAEAAPGIELTLRVRHLNQAEAYQDIAMTADREGGFTAEIPPDHTTGAYPIAFFLVARSTAGPDAWIVPGLDKTLANQPYHVVLEQRG</sequence>
<name>A0A1I4DJD2_9PSEU</name>
<reference evidence="1 2" key="1">
    <citation type="submission" date="2016-10" db="EMBL/GenBank/DDBJ databases">
        <authorList>
            <person name="de Groot N.N."/>
        </authorList>
    </citation>
    <scope>NUCLEOTIDE SEQUENCE [LARGE SCALE GENOMIC DNA]</scope>
    <source>
        <strain evidence="1 2">DSM 44468</strain>
    </source>
</reference>